<evidence type="ECO:0000313" key="2">
    <source>
        <dbReference type="EMBL" id="GEU43640.1"/>
    </source>
</evidence>
<dbReference type="CDD" id="cd00303">
    <property type="entry name" value="retropepsin_like"/>
    <property type="match status" value="1"/>
</dbReference>
<dbReference type="SUPFAM" id="SSF56672">
    <property type="entry name" value="DNA/RNA polymerases"/>
    <property type="match status" value="1"/>
</dbReference>
<dbReference type="Pfam" id="PF00078">
    <property type="entry name" value="RVT_1"/>
    <property type="match status" value="1"/>
</dbReference>
<dbReference type="Pfam" id="PF08284">
    <property type="entry name" value="RVP_2"/>
    <property type="match status" value="1"/>
</dbReference>
<protein>
    <submittedName>
        <fullName evidence="2">Reverse transcriptase domain-containing protein</fullName>
    </submittedName>
</protein>
<dbReference type="Gene3D" id="2.40.70.10">
    <property type="entry name" value="Acid Proteases"/>
    <property type="match status" value="1"/>
</dbReference>
<accession>A0A6L2K471</accession>
<dbReference type="InterPro" id="IPR000477">
    <property type="entry name" value="RT_dom"/>
</dbReference>
<gene>
    <name evidence="2" type="ORF">Tci_015618</name>
</gene>
<dbReference type="PROSITE" id="PS00141">
    <property type="entry name" value="ASP_PROTEASE"/>
    <property type="match status" value="1"/>
</dbReference>
<dbReference type="PANTHER" id="PTHR15503">
    <property type="entry name" value="LDOC1 RELATED"/>
    <property type="match status" value="1"/>
</dbReference>
<dbReference type="EMBL" id="BKCJ010001737">
    <property type="protein sequence ID" value="GEU43640.1"/>
    <property type="molecule type" value="Genomic_DNA"/>
</dbReference>
<dbReference type="GO" id="GO:0003964">
    <property type="term" value="F:RNA-directed DNA polymerase activity"/>
    <property type="evidence" value="ECO:0007669"/>
    <property type="project" value="UniProtKB-KW"/>
</dbReference>
<evidence type="ECO:0000259" key="1">
    <source>
        <dbReference type="Pfam" id="PF00078"/>
    </source>
</evidence>
<reference evidence="2" key="1">
    <citation type="journal article" date="2019" name="Sci. Rep.">
        <title>Draft genome of Tanacetum cinerariifolium, the natural source of mosquito coil.</title>
        <authorList>
            <person name="Yamashiro T."/>
            <person name="Shiraishi A."/>
            <person name="Satake H."/>
            <person name="Nakayama K."/>
        </authorList>
    </citation>
    <scope>NUCLEOTIDE SEQUENCE</scope>
</reference>
<dbReference type="InterPro" id="IPR043128">
    <property type="entry name" value="Rev_trsase/Diguanyl_cyclase"/>
</dbReference>
<dbReference type="SUPFAM" id="SSF50630">
    <property type="entry name" value="Acid proteases"/>
    <property type="match status" value="1"/>
</dbReference>
<dbReference type="InterPro" id="IPR001969">
    <property type="entry name" value="Aspartic_peptidase_AS"/>
</dbReference>
<dbReference type="InterPro" id="IPR021109">
    <property type="entry name" value="Peptidase_aspartic_dom_sf"/>
</dbReference>
<comment type="caution">
    <text evidence="2">The sequence shown here is derived from an EMBL/GenBank/DDBJ whole genome shotgun (WGS) entry which is preliminary data.</text>
</comment>
<dbReference type="GO" id="GO:0004190">
    <property type="term" value="F:aspartic-type endopeptidase activity"/>
    <property type="evidence" value="ECO:0007669"/>
    <property type="project" value="InterPro"/>
</dbReference>
<name>A0A6L2K471_TANCI</name>
<dbReference type="CDD" id="cd01647">
    <property type="entry name" value="RT_LTR"/>
    <property type="match status" value="1"/>
</dbReference>
<keyword evidence="2" id="KW-0548">Nucleotidyltransferase</keyword>
<dbReference type="InterPro" id="IPR032567">
    <property type="entry name" value="RTL1-rel"/>
</dbReference>
<dbReference type="GO" id="GO:0006508">
    <property type="term" value="P:proteolysis"/>
    <property type="evidence" value="ECO:0007669"/>
    <property type="project" value="InterPro"/>
</dbReference>
<feature type="domain" description="Reverse transcriptase" evidence="1">
    <location>
        <begin position="372"/>
        <end position="471"/>
    </location>
</feature>
<sequence length="475" mass="53264">MPPKKRTSITTTTNTLMTDAQLKALIAQGVANALAEIKANRTSRNCDDNHDSGTCSKRTEMFPKESGEVEKYVGGLPDMIHESVMASKLKTTPETIEFATELMDQKISTLAEWHGEKKSYEGSNPLCPKCNYHNDRRAQGEYQRVPTCFKGGAQGNFKNNCPKLKNKNKGNQTRNGNVVARAYGVGTTGKNMNSNVVMGTFLLNNRYALILFDTGANRSFVSTASSSLIDIIPTTLDHGYDIALADSRIIYVNTLIQGCTLNFLNHPFNIDLMPIEMGSFDVIIGMDWLSKYHSIIFCDEKIICIPFGNEILIVHSDESSNEEGTRLNIISMSSLSLALSEMKELSDQLQENSDKGFIRPNSSPWGASVLFVKKKDRLFQMCIDYRELNKLTVKNLYPLLTTDDLFDQLQGSSVYSKIDLRSGYHQLRVHEADIMQSTYKTRYGHYEFQVMPFGLTNVSAVFMDLMNQVCKPDIC</sequence>
<dbReference type="Gene3D" id="3.30.70.270">
    <property type="match status" value="1"/>
</dbReference>
<dbReference type="PANTHER" id="PTHR15503:SF45">
    <property type="entry name" value="RNA-DIRECTED DNA POLYMERASE HOMOLOG"/>
    <property type="match status" value="1"/>
</dbReference>
<dbReference type="Gene3D" id="3.10.10.10">
    <property type="entry name" value="HIV Type 1 Reverse Transcriptase, subunit A, domain 1"/>
    <property type="match status" value="1"/>
</dbReference>
<keyword evidence="2" id="KW-0808">Transferase</keyword>
<proteinExistence type="predicted"/>
<organism evidence="2">
    <name type="scientific">Tanacetum cinerariifolium</name>
    <name type="common">Dalmatian daisy</name>
    <name type="synonym">Chrysanthemum cinerariifolium</name>
    <dbReference type="NCBI Taxonomy" id="118510"/>
    <lineage>
        <taxon>Eukaryota</taxon>
        <taxon>Viridiplantae</taxon>
        <taxon>Streptophyta</taxon>
        <taxon>Embryophyta</taxon>
        <taxon>Tracheophyta</taxon>
        <taxon>Spermatophyta</taxon>
        <taxon>Magnoliopsida</taxon>
        <taxon>eudicotyledons</taxon>
        <taxon>Gunneridae</taxon>
        <taxon>Pentapetalae</taxon>
        <taxon>asterids</taxon>
        <taxon>campanulids</taxon>
        <taxon>Asterales</taxon>
        <taxon>Asteraceae</taxon>
        <taxon>Asteroideae</taxon>
        <taxon>Anthemideae</taxon>
        <taxon>Anthemidinae</taxon>
        <taxon>Tanacetum</taxon>
    </lineage>
</organism>
<dbReference type="InterPro" id="IPR043502">
    <property type="entry name" value="DNA/RNA_pol_sf"/>
</dbReference>
<keyword evidence="2" id="KW-0695">RNA-directed DNA polymerase</keyword>
<dbReference type="AlphaFoldDB" id="A0A6L2K471"/>